<dbReference type="HOGENOM" id="CLU_2954400_0_0_4"/>
<gene>
    <name evidence="1" type="ORF">GCWU000324_02218</name>
</gene>
<protein>
    <submittedName>
        <fullName evidence="1">Uncharacterized protein</fullName>
    </submittedName>
</protein>
<reference evidence="1" key="1">
    <citation type="submission" date="2009-04" db="EMBL/GenBank/DDBJ databases">
        <authorList>
            <person name="Weinstock G."/>
            <person name="Sodergren E."/>
            <person name="Clifton S."/>
            <person name="Fulton L."/>
            <person name="Fulton B."/>
            <person name="Courtney L."/>
            <person name="Fronick C."/>
            <person name="Harrison M."/>
            <person name="Strong C."/>
            <person name="Farmer C."/>
            <person name="Delahaunty K."/>
            <person name="Markovic C."/>
            <person name="Hall O."/>
            <person name="Minx P."/>
            <person name="Tomlinson C."/>
            <person name="Mitreva M."/>
            <person name="Nelson J."/>
            <person name="Hou S."/>
            <person name="Wollam A."/>
            <person name="Pepin K.H."/>
            <person name="Johnson M."/>
            <person name="Bhonagiri V."/>
            <person name="Nash W.E."/>
            <person name="Warren W."/>
            <person name="Chinwalla A."/>
            <person name="Mardis E.R."/>
            <person name="Wilson R.K."/>
        </authorList>
    </citation>
    <scope>NUCLEOTIDE SEQUENCE [LARGE SCALE GENOMIC DNA]</scope>
    <source>
        <strain evidence="1">ATCC 51147</strain>
    </source>
</reference>
<accession>C4GJJ5</accession>
<evidence type="ECO:0000313" key="1">
    <source>
        <dbReference type="EMBL" id="EEP67967.1"/>
    </source>
</evidence>
<dbReference type="EMBL" id="ACJW02000003">
    <property type="protein sequence ID" value="EEP67967.1"/>
    <property type="molecule type" value="Genomic_DNA"/>
</dbReference>
<name>C4GJJ5_9NEIS</name>
<evidence type="ECO:0000313" key="2">
    <source>
        <dbReference type="Proteomes" id="UP000003009"/>
    </source>
</evidence>
<comment type="caution">
    <text evidence="1">The sequence shown here is derived from an EMBL/GenBank/DDBJ whole genome shotgun (WGS) entry which is preliminary data.</text>
</comment>
<organism evidence="1 2">
    <name type="scientific">Kingella oralis ATCC 51147</name>
    <dbReference type="NCBI Taxonomy" id="629741"/>
    <lineage>
        <taxon>Bacteria</taxon>
        <taxon>Pseudomonadati</taxon>
        <taxon>Pseudomonadota</taxon>
        <taxon>Betaproteobacteria</taxon>
        <taxon>Neisseriales</taxon>
        <taxon>Neisseriaceae</taxon>
        <taxon>Kingella</taxon>
    </lineage>
</organism>
<dbReference type="STRING" id="629741.GCWU000324_02218"/>
<proteinExistence type="predicted"/>
<keyword evidence="2" id="KW-1185">Reference proteome</keyword>
<dbReference type="AlphaFoldDB" id="C4GJJ5"/>
<sequence>MRRRTSARFFPKKGRSVRLDVGEKAVASTCCDRLGSLKSRFTQLAQHQAVLFFQAAYWR</sequence>
<dbReference type="Proteomes" id="UP000003009">
    <property type="component" value="Unassembled WGS sequence"/>
</dbReference>